<feature type="domain" description="Reverse transcriptase" evidence="1">
    <location>
        <begin position="1"/>
        <end position="110"/>
    </location>
</feature>
<dbReference type="PROSITE" id="PS50878">
    <property type="entry name" value="RT_POL"/>
    <property type="match status" value="1"/>
</dbReference>
<protein>
    <recommendedName>
        <fullName evidence="1">Reverse transcriptase domain-containing protein</fullName>
    </recommendedName>
</protein>
<dbReference type="EMBL" id="JAODUO010001492">
    <property type="protein sequence ID" value="KAK2162961.1"/>
    <property type="molecule type" value="Genomic_DNA"/>
</dbReference>
<organism evidence="2 3">
    <name type="scientific">Ridgeia piscesae</name>
    <name type="common">Tubeworm</name>
    <dbReference type="NCBI Taxonomy" id="27915"/>
    <lineage>
        <taxon>Eukaryota</taxon>
        <taxon>Metazoa</taxon>
        <taxon>Spiralia</taxon>
        <taxon>Lophotrochozoa</taxon>
        <taxon>Annelida</taxon>
        <taxon>Polychaeta</taxon>
        <taxon>Sedentaria</taxon>
        <taxon>Canalipalpata</taxon>
        <taxon>Sabellida</taxon>
        <taxon>Siboglinidae</taxon>
        <taxon>Ridgeia</taxon>
    </lineage>
</organism>
<evidence type="ECO:0000313" key="3">
    <source>
        <dbReference type="Proteomes" id="UP001209878"/>
    </source>
</evidence>
<gene>
    <name evidence="2" type="ORF">NP493_1491g00000</name>
</gene>
<reference evidence="2" key="1">
    <citation type="journal article" date="2023" name="Mol. Biol. Evol.">
        <title>Third-Generation Sequencing Reveals the Adaptive Role of the Epigenome in Three Deep-Sea Polychaetes.</title>
        <authorList>
            <person name="Perez M."/>
            <person name="Aroh O."/>
            <person name="Sun Y."/>
            <person name="Lan Y."/>
            <person name="Juniper S.K."/>
            <person name="Young C.R."/>
            <person name="Angers B."/>
            <person name="Qian P.Y."/>
        </authorList>
    </citation>
    <scope>NUCLEOTIDE SEQUENCE</scope>
    <source>
        <strain evidence="2">R07B-5</strain>
    </source>
</reference>
<dbReference type="AlphaFoldDB" id="A0AAD9K157"/>
<dbReference type="InterPro" id="IPR000477">
    <property type="entry name" value="RT_dom"/>
</dbReference>
<name>A0AAD9K157_RIDPI</name>
<dbReference type="Pfam" id="PF00078">
    <property type="entry name" value="RVT_1"/>
    <property type="match status" value="1"/>
</dbReference>
<dbReference type="PANTHER" id="PTHR33332">
    <property type="entry name" value="REVERSE TRANSCRIPTASE DOMAIN-CONTAINING PROTEIN"/>
    <property type="match status" value="1"/>
</dbReference>
<dbReference type="Proteomes" id="UP001209878">
    <property type="component" value="Unassembled WGS sequence"/>
</dbReference>
<evidence type="ECO:0000259" key="1">
    <source>
        <dbReference type="PROSITE" id="PS50878"/>
    </source>
</evidence>
<evidence type="ECO:0000313" key="2">
    <source>
        <dbReference type="EMBL" id="KAK2162961.1"/>
    </source>
</evidence>
<comment type="caution">
    <text evidence="2">The sequence shown here is derived from an EMBL/GenBank/DDBJ whole genome shotgun (WGS) entry which is preliminary data.</text>
</comment>
<sequence length="179" mass="19571">MGDQSSSTTTLTRGVPQGSVLGPLLCLLYVQPIGDIIRAHGLFFHQYTDDLQVYANFDLNHSALLAAVKQIEDCLDEVKSADAIVDKTGIRVGEATITASLCVQCLGVCIDRHLDMKKPVSETISACSFYLQTKERVVNAIITSRLDYCNALLYGTSAVNIARLQRIHNTAARLIMRSP</sequence>
<accession>A0AAD9K157</accession>
<keyword evidence="3" id="KW-1185">Reference proteome</keyword>
<proteinExistence type="predicted"/>